<gene>
    <name evidence="1" type="ORF">TCE0_017r04003</name>
</gene>
<organism evidence="1 2">
    <name type="scientific">Talaromyces pinophilus</name>
    <name type="common">Penicillium pinophilum</name>
    <dbReference type="NCBI Taxonomy" id="128442"/>
    <lineage>
        <taxon>Eukaryota</taxon>
        <taxon>Fungi</taxon>
        <taxon>Dikarya</taxon>
        <taxon>Ascomycota</taxon>
        <taxon>Pezizomycotina</taxon>
        <taxon>Eurotiomycetes</taxon>
        <taxon>Eurotiomycetidae</taxon>
        <taxon>Eurotiales</taxon>
        <taxon>Trichocomaceae</taxon>
        <taxon>Talaromyces</taxon>
        <taxon>Talaromyces sect. Talaromyces</taxon>
    </lineage>
</organism>
<dbReference type="Proteomes" id="UP000053095">
    <property type="component" value="Unassembled WGS sequence"/>
</dbReference>
<evidence type="ECO:0000313" key="2">
    <source>
        <dbReference type="Proteomes" id="UP000053095"/>
    </source>
</evidence>
<name>A0A6V8H2N1_TALPI</name>
<evidence type="ECO:0000313" key="1">
    <source>
        <dbReference type="EMBL" id="GAM35569.1"/>
    </source>
</evidence>
<protein>
    <submittedName>
        <fullName evidence="1">Uncharacterized protein</fullName>
    </submittedName>
</protein>
<dbReference type="EMBL" id="DF933813">
    <property type="protein sequence ID" value="GAM35569.1"/>
    <property type="molecule type" value="Genomic_DNA"/>
</dbReference>
<comment type="caution">
    <text evidence="1">The sequence shown here is derived from an EMBL/GenBank/DDBJ whole genome shotgun (WGS) entry which is preliminary data.</text>
</comment>
<reference evidence="2" key="1">
    <citation type="journal article" date="2015" name="Genome Announc.">
        <title>Draft genome sequence of Talaromyces cellulolyticus strain Y-94, a source of lignocellulosic biomass-degrading enzymes.</title>
        <authorList>
            <person name="Fujii T."/>
            <person name="Koike H."/>
            <person name="Sawayama S."/>
            <person name="Yano S."/>
            <person name="Inoue H."/>
        </authorList>
    </citation>
    <scope>NUCLEOTIDE SEQUENCE [LARGE SCALE GENOMIC DNA]</scope>
    <source>
        <strain evidence="2">Y-94</strain>
    </source>
</reference>
<accession>A0A6V8H2N1</accession>
<keyword evidence="2" id="KW-1185">Reference proteome</keyword>
<sequence>MEAPPPPKIVNLSGSTVGLAKPTIMTKFEDHKDKDMAKGEFYVIKYDKQDKDCGKLCLYIREAINTANDEPSKGLLWDVVLIMTTKWLIVARPEPQKEADKAKAQAKFIWGEVKKLLEIAEDRKDIDTMFCWVFVPQEGDALRIHNDVIPLPTREREKIYENTFYTEGMKEIDGLENRILEVQPYVLGGTAGTLSQAVAFRGRIAIQDVGRFLDRYSGLKKRFDFEKYWNSDYKELGFPLITLMAEKHLLNNADGDWNDLTDYESTTVKWHDGELIPRLDSSGSDE</sequence>
<proteinExistence type="predicted"/>
<dbReference type="AlphaFoldDB" id="A0A6V8H2N1"/>